<feature type="compositionally biased region" description="Low complexity" evidence="1">
    <location>
        <begin position="32"/>
        <end position="43"/>
    </location>
</feature>
<evidence type="ECO:0000256" key="1">
    <source>
        <dbReference type="SAM" id="MobiDB-lite"/>
    </source>
</evidence>
<dbReference type="Gramene" id="evm.model.04.1028">
    <property type="protein sequence ID" value="cds.evm.model.04.1028"/>
    <property type="gene ID" value="evm.TU.04.1028"/>
</dbReference>
<organism evidence="2 3">
    <name type="scientific">Cannabis sativa</name>
    <name type="common">Hemp</name>
    <name type="synonym">Marijuana</name>
    <dbReference type="NCBI Taxonomy" id="3483"/>
    <lineage>
        <taxon>Eukaryota</taxon>
        <taxon>Viridiplantae</taxon>
        <taxon>Streptophyta</taxon>
        <taxon>Embryophyta</taxon>
        <taxon>Tracheophyta</taxon>
        <taxon>Spermatophyta</taxon>
        <taxon>Magnoliopsida</taxon>
        <taxon>eudicotyledons</taxon>
        <taxon>Gunneridae</taxon>
        <taxon>Pentapetalae</taxon>
        <taxon>rosids</taxon>
        <taxon>fabids</taxon>
        <taxon>Rosales</taxon>
        <taxon>Cannabaceae</taxon>
        <taxon>Cannabis</taxon>
    </lineage>
</organism>
<reference evidence="2" key="1">
    <citation type="submission" date="2018-11" db="EMBL/GenBank/DDBJ databases">
        <authorList>
            <person name="Grassa J C."/>
        </authorList>
    </citation>
    <scope>NUCLEOTIDE SEQUENCE [LARGE SCALE GENOMIC DNA]</scope>
</reference>
<dbReference type="AlphaFoldDB" id="A0A803PBE9"/>
<proteinExistence type="predicted"/>
<dbReference type="EnsemblPlants" id="evm.model.04.1028">
    <property type="protein sequence ID" value="cds.evm.model.04.1028"/>
    <property type="gene ID" value="evm.TU.04.1028"/>
</dbReference>
<name>A0A803PBE9_CANSA</name>
<feature type="region of interest" description="Disordered" evidence="1">
    <location>
        <begin position="29"/>
        <end position="65"/>
    </location>
</feature>
<accession>A0A803PBE9</accession>
<sequence>MNPGKFWGGTHHIEQDLLQFLYKNHPQLRADSSSTSESSLTSSFDDRKVSNDHSKSSEPAVQYHQYPDRISGEGYGRFIWELNEGWRCYLPASWTYRVRLGILIHCQRANQFLQPDTLP</sequence>
<reference evidence="2" key="2">
    <citation type="submission" date="2021-03" db="UniProtKB">
        <authorList>
            <consortium name="EnsemblPlants"/>
        </authorList>
    </citation>
    <scope>IDENTIFICATION</scope>
</reference>
<keyword evidence="3" id="KW-1185">Reference proteome</keyword>
<dbReference type="Proteomes" id="UP000596661">
    <property type="component" value="Chromosome 4"/>
</dbReference>
<protein>
    <submittedName>
        <fullName evidence="2">Uncharacterized protein</fullName>
    </submittedName>
</protein>
<dbReference type="EMBL" id="UZAU01000372">
    <property type="status" value="NOT_ANNOTATED_CDS"/>
    <property type="molecule type" value="Genomic_DNA"/>
</dbReference>
<evidence type="ECO:0000313" key="2">
    <source>
        <dbReference type="EnsemblPlants" id="cds.evm.model.04.1028"/>
    </source>
</evidence>
<feature type="compositionally biased region" description="Basic and acidic residues" evidence="1">
    <location>
        <begin position="44"/>
        <end position="56"/>
    </location>
</feature>
<evidence type="ECO:0000313" key="3">
    <source>
        <dbReference type="Proteomes" id="UP000596661"/>
    </source>
</evidence>